<dbReference type="GO" id="GO:0008047">
    <property type="term" value="F:enzyme activator activity"/>
    <property type="evidence" value="ECO:0007669"/>
    <property type="project" value="TreeGrafter"/>
</dbReference>
<dbReference type="GO" id="GO:0003677">
    <property type="term" value="F:DNA binding"/>
    <property type="evidence" value="ECO:0007669"/>
    <property type="project" value="InterPro"/>
</dbReference>
<keyword evidence="4" id="KW-0067">ATP-binding</keyword>
<gene>
    <name evidence="7" type="ORF">KUF71_002242</name>
</gene>
<evidence type="ECO:0000313" key="7">
    <source>
        <dbReference type="EMBL" id="KAK3923833.1"/>
    </source>
</evidence>
<dbReference type="GO" id="GO:0005634">
    <property type="term" value="C:nucleus"/>
    <property type="evidence" value="ECO:0007669"/>
    <property type="project" value="TreeGrafter"/>
</dbReference>
<dbReference type="CDD" id="cd18139">
    <property type="entry name" value="HLD_clamp_RarA"/>
    <property type="match status" value="1"/>
</dbReference>
<dbReference type="EMBL" id="JAHWGI010001149">
    <property type="protein sequence ID" value="KAK3923833.1"/>
    <property type="molecule type" value="Genomic_DNA"/>
</dbReference>
<sequence>MESSDVPCPICGKVFPVKEIEQHASRCLFFNSNESSSPSSSTSSKRAGSSALESQPKRTKIDEHTQFAEKIKDEGQSSKLKVASISSGVPLAEQLRPESLDEYVGQDHVLGSDKILRMLLDKSEIPSMILWGPPGCGKTTLAHVIAAQCKQRRQETRFVKLSATMSGINDVKEVIKIASNEQRSFKRRTILFMDEIHRFNKLQQDTFLPHVENGTIILIGATTENPSFSLNSALLSRCRVIVLEKLHSECMVIILKRALKALGCSVVAGDNDSTHSSDDDEDRNETREKRWSIDRQSVQWLADMCDGDARNALNSLQMALKAKECAGAPSESNHISLEDIKDGIKRSHLLYDKKGDEHYNIISAMHKSIRASDDNAALYWVTRMLEGGEDPVFVARRLVRAASEDIGLADPSALPLAIATMQGCQLLGMPECDVLLAQCAIYLARARKSTEAYKALMAAKSTISQQKGPQPSVPLHLRNATTKLATQLGNTLSYVDNFLVMGRT</sequence>
<evidence type="ECO:0000256" key="1">
    <source>
        <dbReference type="ARBA" id="ARBA00008959"/>
    </source>
</evidence>
<dbReference type="PANTHER" id="PTHR13779">
    <property type="entry name" value="WERNER HELICASE-INTERACTING PROTEIN 1 FAMILY MEMBER"/>
    <property type="match status" value="1"/>
</dbReference>
<dbReference type="Gene3D" id="3.40.50.300">
    <property type="entry name" value="P-loop containing nucleotide triphosphate hydrolases"/>
    <property type="match status" value="1"/>
</dbReference>
<dbReference type="FunFam" id="3.40.50.300:FF:000137">
    <property type="entry name" value="Replication-associated recombination protein A"/>
    <property type="match status" value="1"/>
</dbReference>
<dbReference type="GO" id="GO:0006261">
    <property type="term" value="P:DNA-templated DNA replication"/>
    <property type="evidence" value="ECO:0007669"/>
    <property type="project" value="TreeGrafter"/>
</dbReference>
<evidence type="ECO:0000256" key="5">
    <source>
        <dbReference type="SAM" id="MobiDB-lite"/>
    </source>
</evidence>
<dbReference type="Gene3D" id="3.30.160.60">
    <property type="entry name" value="Classic Zinc Finger"/>
    <property type="match status" value="1"/>
</dbReference>
<comment type="caution">
    <text evidence="7">The sequence shown here is derived from an EMBL/GenBank/DDBJ whole genome shotgun (WGS) entry which is preliminary data.</text>
</comment>
<feature type="domain" description="AAA+ ATPase" evidence="6">
    <location>
        <begin position="124"/>
        <end position="246"/>
    </location>
</feature>
<dbReference type="Pfam" id="PF12002">
    <property type="entry name" value="MgsA_C"/>
    <property type="match status" value="1"/>
</dbReference>
<organism evidence="7 8">
    <name type="scientific">Frankliniella fusca</name>
    <dbReference type="NCBI Taxonomy" id="407009"/>
    <lineage>
        <taxon>Eukaryota</taxon>
        <taxon>Metazoa</taxon>
        <taxon>Ecdysozoa</taxon>
        <taxon>Arthropoda</taxon>
        <taxon>Hexapoda</taxon>
        <taxon>Insecta</taxon>
        <taxon>Pterygota</taxon>
        <taxon>Neoptera</taxon>
        <taxon>Paraneoptera</taxon>
        <taxon>Thysanoptera</taxon>
        <taxon>Terebrantia</taxon>
        <taxon>Thripoidea</taxon>
        <taxon>Thripidae</taxon>
        <taxon>Frankliniella</taxon>
    </lineage>
</organism>
<dbReference type="AlphaFoldDB" id="A0AAE1HMB4"/>
<protein>
    <submittedName>
        <fullName evidence="7">ATPase WRNIP1</fullName>
    </submittedName>
</protein>
<comment type="similarity">
    <text evidence="1">Belongs to the AAA ATPase family. RarA/MGS1/WRNIP1 subfamily.</text>
</comment>
<dbReference type="InterPro" id="IPR003593">
    <property type="entry name" value="AAA+_ATPase"/>
</dbReference>
<dbReference type="GO" id="GO:0016887">
    <property type="term" value="F:ATP hydrolysis activity"/>
    <property type="evidence" value="ECO:0007669"/>
    <property type="project" value="InterPro"/>
</dbReference>
<dbReference type="InterPro" id="IPR003959">
    <property type="entry name" value="ATPase_AAA_core"/>
</dbReference>
<reference evidence="7" key="1">
    <citation type="submission" date="2021-07" db="EMBL/GenBank/DDBJ databases">
        <authorList>
            <person name="Catto M.A."/>
            <person name="Jacobson A."/>
            <person name="Kennedy G."/>
            <person name="Labadie P."/>
            <person name="Hunt B.G."/>
            <person name="Srinivasan R."/>
        </authorList>
    </citation>
    <scope>NUCLEOTIDE SEQUENCE</scope>
    <source>
        <strain evidence="7">PL_HMW_Pooled</strain>
        <tissue evidence="7">Head</tissue>
    </source>
</reference>
<dbReference type="PANTHER" id="PTHR13779:SF7">
    <property type="entry name" value="ATPASE WRNIP1"/>
    <property type="match status" value="1"/>
</dbReference>
<dbReference type="Gene3D" id="1.20.272.10">
    <property type="match status" value="1"/>
</dbReference>
<dbReference type="SUPFAM" id="SSF52540">
    <property type="entry name" value="P-loop containing nucleoside triphosphate hydrolases"/>
    <property type="match status" value="1"/>
</dbReference>
<dbReference type="GO" id="GO:0005524">
    <property type="term" value="F:ATP binding"/>
    <property type="evidence" value="ECO:0007669"/>
    <property type="project" value="UniProtKB-KW"/>
</dbReference>
<evidence type="ECO:0000313" key="8">
    <source>
        <dbReference type="Proteomes" id="UP001219518"/>
    </source>
</evidence>
<dbReference type="Gene3D" id="1.10.8.60">
    <property type="match status" value="1"/>
</dbReference>
<feature type="region of interest" description="Disordered" evidence="5">
    <location>
        <begin position="271"/>
        <end position="290"/>
    </location>
</feature>
<dbReference type="GO" id="GO:0000731">
    <property type="term" value="P:DNA synthesis involved in DNA repair"/>
    <property type="evidence" value="ECO:0007669"/>
    <property type="project" value="TreeGrafter"/>
</dbReference>
<dbReference type="SUPFAM" id="SSF48019">
    <property type="entry name" value="post-AAA+ oligomerization domain-like"/>
    <property type="match status" value="1"/>
</dbReference>
<accession>A0AAE1HMB4</accession>
<dbReference type="InterPro" id="IPR021886">
    <property type="entry name" value="MgsA_C"/>
</dbReference>
<proteinExistence type="inferred from homology"/>
<dbReference type="InterPro" id="IPR027417">
    <property type="entry name" value="P-loop_NTPase"/>
</dbReference>
<dbReference type="Gene3D" id="1.10.3710.10">
    <property type="entry name" value="DNA polymerase III clamp loader subunits, C-terminal domain"/>
    <property type="match status" value="1"/>
</dbReference>
<evidence type="ECO:0000259" key="6">
    <source>
        <dbReference type="SMART" id="SM00382"/>
    </source>
</evidence>
<evidence type="ECO:0000256" key="2">
    <source>
        <dbReference type="ARBA" id="ARBA00022705"/>
    </source>
</evidence>
<dbReference type="SMART" id="SM00382">
    <property type="entry name" value="AAA"/>
    <property type="match status" value="1"/>
</dbReference>
<keyword evidence="2" id="KW-0235">DNA replication</keyword>
<dbReference type="Pfam" id="PF16193">
    <property type="entry name" value="AAA_assoc_2"/>
    <property type="match status" value="1"/>
</dbReference>
<evidence type="ECO:0000256" key="3">
    <source>
        <dbReference type="ARBA" id="ARBA00022741"/>
    </source>
</evidence>
<feature type="compositionally biased region" description="Low complexity" evidence="5">
    <location>
        <begin position="32"/>
        <end position="50"/>
    </location>
</feature>
<feature type="region of interest" description="Disordered" evidence="5">
    <location>
        <begin position="31"/>
        <end position="63"/>
    </location>
</feature>
<evidence type="ECO:0000256" key="4">
    <source>
        <dbReference type="ARBA" id="ARBA00022840"/>
    </source>
</evidence>
<dbReference type="Pfam" id="PF00004">
    <property type="entry name" value="AAA"/>
    <property type="match status" value="1"/>
</dbReference>
<dbReference type="InterPro" id="IPR008921">
    <property type="entry name" value="DNA_pol3_clamp-load_cplx_C"/>
</dbReference>
<dbReference type="GO" id="GO:0017116">
    <property type="term" value="F:single-stranded DNA helicase activity"/>
    <property type="evidence" value="ECO:0007669"/>
    <property type="project" value="TreeGrafter"/>
</dbReference>
<dbReference type="InterPro" id="IPR051314">
    <property type="entry name" value="AAA_ATPase_RarA/MGS1/WRNIP1"/>
</dbReference>
<keyword evidence="3" id="KW-0547">Nucleotide-binding</keyword>
<dbReference type="CDD" id="cd00009">
    <property type="entry name" value="AAA"/>
    <property type="match status" value="1"/>
</dbReference>
<dbReference type="Proteomes" id="UP001219518">
    <property type="component" value="Unassembled WGS sequence"/>
</dbReference>
<dbReference type="InterPro" id="IPR032423">
    <property type="entry name" value="AAA_assoc_2"/>
</dbReference>
<name>A0AAE1HMB4_9NEOP</name>
<dbReference type="FunFam" id="1.20.272.10:FF:000001">
    <property type="entry name" value="Putative AAA family ATPase"/>
    <property type="match status" value="1"/>
</dbReference>
<keyword evidence="8" id="KW-1185">Reference proteome</keyword>
<reference evidence="7" key="2">
    <citation type="journal article" date="2023" name="BMC Genomics">
        <title>Pest status, molecular evolution, and epigenetic factors derived from the genome assembly of Frankliniella fusca, a thysanopteran phytovirus vector.</title>
        <authorList>
            <person name="Catto M.A."/>
            <person name="Labadie P.E."/>
            <person name="Jacobson A.L."/>
            <person name="Kennedy G.G."/>
            <person name="Srinivasan R."/>
            <person name="Hunt B.G."/>
        </authorList>
    </citation>
    <scope>NUCLEOTIDE SEQUENCE</scope>
    <source>
        <strain evidence="7">PL_HMW_Pooled</strain>
    </source>
</reference>